<gene>
    <name evidence="3" type="ORF">E4U56_008231</name>
    <name evidence="2" type="ORF">E4U57_007289</name>
</gene>
<dbReference type="Gene3D" id="3.80.10.10">
    <property type="entry name" value="Ribonuclease Inhibitor"/>
    <property type="match status" value="1"/>
</dbReference>
<evidence type="ECO:0000313" key="5">
    <source>
        <dbReference type="Proteomes" id="UP000784919"/>
    </source>
</evidence>
<sequence length="670" mass="73237">MRLPFRRKDKKKSQSASIIPDEFRPTPYGFALDTDVFPPSRFSAQLLATLPSRVLARIFTFVCPHAVDESYETCEESAEKGCMLCDLRDLSRCLQVNRTWREVAVQILYHSVRIDPVHYCKLEAYLAERRKKTSRFDRNGIPEDPALARLRLLRRTVRDDPTRLGKTVQFLKTPYMLRESYHVELAQTIAVLPNLKYVDLPEGMFSDEPAYATLRLEVQARCPNLRKTTFLGGSEKSFSALMSGQIWTHLEVLELKQLKVDPKVLRGVLTRLPHLRALKVAETFSLSDEVLAPDDNLPYLPALEELILKDTPSLTSAGLVDYLSFYETQQSLRVLTLKDTGIQPWKLQEVLAMAPALRTLAIQAQVRDAFPSGPGAQVQPLMHKRIRTFRYEISADSAAGPFATQGYYSYLSNSVLAGCLPHLRRLYVLDEQFPKLLQNLPPPASTFAGSGGGGGSGGRRNRSQSSVSTSYCPPSLRVCPPAGSGSTLSSSSSPPHSGITAGISGMLGSNNPFASQQCRASAAMAGMGLGSRPGPRQMLEVYTKNSDSGQWDFAPIRSVTGAVGPYRHRPSSSFGLAADVSGQGWDRGEARRSIMVGNGTGSFLPLPMAVPGGQAQTQVQGQVQGQGQGPREAISGFAMQGGGGGGGGSLQDMRPRSSAGGREHRTMWDR</sequence>
<dbReference type="OrthoDB" id="5405297at2759"/>
<dbReference type="Gene3D" id="1.20.1280.50">
    <property type="match status" value="1"/>
</dbReference>
<feature type="compositionally biased region" description="Basic and acidic residues" evidence="1">
    <location>
        <begin position="661"/>
        <end position="670"/>
    </location>
</feature>
<proteinExistence type="predicted"/>
<feature type="region of interest" description="Disordered" evidence="1">
    <location>
        <begin position="623"/>
        <end position="670"/>
    </location>
</feature>
<comment type="caution">
    <text evidence="3">The sequence shown here is derived from an EMBL/GenBank/DDBJ whole genome shotgun (WGS) entry which is preliminary data.</text>
</comment>
<evidence type="ECO:0000313" key="4">
    <source>
        <dbReference type="Proteomes" id="UP000742024"/>
    </source>
</evidence>
<reference evidence="3 4" key="1">
    <citation type="journal article" date="2020" name="bioRxiv">
        <title>Whole genome comparisons of ergot fungi reveals the divergence and evolution of species within the genus Claviceps are the result of varying mechanisms driving genome evolution and host range expansion.</title>
        <authorList>
            <person name="Wyka S.A."/>
            <person name="Mondo S.J."/>
            <person name="Liu M."/>
            <person name="Dettman J."/>
            <person name="Nalam V."/>
            <person name="Broders K.D."/>
        </authorList>
    </citation>
    <scope>NUCLEOTIDE SEQUENCE</scope>
    <source>
        <strain evidence="3">CCC 1102</strain>
        <strain evidence="2 4">LM583</strain>
    </source>
</reference>
<dbReference type="InterPro" id="IPR032675">
    <property type="entry name" value="LRR_dom_sf"/>
</dbReference>
<feature type="compositionally biased region" description="Low complexity" evidence="1">
    <location>
        <begin position="480"/>
        <end position="498"/>
    </location>
</feature>
<evidence type="ECO:0008006" key="6">
    <source>
        <dbReference type="Google" id="ProtNLM"/>
    </source>
</evidence>
<organism evidence="3 5">
    <name type="scientific">Claviceps arundinis</name>
    <dbReference type="NCBI Taxonomy" id="1623583"/>
    <lineage>
        <taxon>Eukaryota</taxon>
        <taxon>Fungi</taxon>
        <taxon>Dikarya</taxon>
        <taxon>Ascomycota</taxon>
        <taxon>Pezizomycotina</taxon>
        <taxon>Sordariomycetes</taxon>
        <taxon>Hypocreomycetidae</taxon>
        <taxon>Hypocreales</taxon>
        <taxon>Clavicipitaceae</taxon>
        <taxon>Claviceps</taxon>
    </lineage>
</organism>
<feature type="compositionally biased region" description="Gly residues" evidence="1">
    <location>
        <begin position="449"/>
        <end position="458"/>
    </location>
</feature>
<protein>
    <recommendedName>
        <fullName evidence="6">F-box domain-containing protein</fullName>
    </recommendedName>
</protein>
<name>A0A9P7MTS8_9HYPO</name>
<feature type="region of interest" description="Disordered" evidence="1">
    <location>
        <begin position="444"/>
        <end position="503"/>
    </location>
</feature>
<dbReference type="EMBL" id="SRPS01000090">
    <property type="protein sequence ID" value="KAG5969642.1"/>
    <property type="molecule type" value="Genomic_DNA"/>
</dbReference>
<evidence type="ECO:0000313" key="2">
    <source>
        <dbReference type="EMBL" id="KAG5962118.1"/>
    </source>
</evidence>
<feature type="compositionally biased region" description="Gly residues" evidence="1">
    <location>
        <begin position="639"/>
        <end position="649"/>
    </location>
</feature>
<accession>A0A9P7MTS8</accession>
<dbReference type="AlphaFoldDB" id="A0A9P7MTS8"/>
<keyword evidence="4" id="KW-1185">Reference proteome</keyword>
<dbReference type="Proteomes" id="UP000784919">
    <property type="component" value="Unassembled WGS sequence"/>
</dbReference>
<dbReference type="SUPFAM" id="SSF52047">
    <property type="entry name" value="RNI-like"/>
    <property type="match status" value="1"/>
</dbReference>
<evidence type="ECO:0000256" key="1">
    <source>
        <dbReference type="SAM" id="MobiDB-lite"/>
    </source>
</evidence>
<evidence type="ECO:0000313" key="3">
    <source>
        <dbReference type="EMBL" id="KAG5969642.1"/>
    </source>
</evidence>
<dbReference type="EMBL" id="SRPR01000072">
    <property type="protein sequence ID" value="KAG5962118.1"/>
    <property type="molecule type" value="Genomic_DNA"/>
</dbReference>
<dbReference type="Proteomes" id="UP000742024">
    <property type="component" value="Unassembled WGS sequence"/>
</dbReference>